<dbReference type="InterPro" id="IPR045851">
    <property type="entry name" value="AMP-bd_C_sf"/>
</dbReference>
<dbReference type="SUPFAM" id="SSF56801">
    <property type="entry name" value="Acetyl-CoA synthetase-like"/>
    <property type="match status" value="1"/>
</dbReference>
<proteinExistence type="predicted"/>
<reference evidence="3 4" key="1">
    <citation type="submission" date="2018-08" db="EMBL/GenBank/DDBJ databases">
        <title>Isolation, diversity and antifungal activity of Actinobacteria from wheat.</title>
        <authorList>
            <person name="Han C."/>
        </authorList>
    </citation>
    <scope>NUCLEOTIDE SEQUENCE [LARGE SCALE GENOMIC DNA]</scope>
    <source>
        <strain evidence="3 4">NEAU-YY421</strain>
    </source>
</reference>
<dbReference type="PANTHER" id="PTHR43201:SF32">
    <property type="entry name" value="2-SUCCINYLBENZOATE--COA LIGASE, CHLOROPLASTIC_PEROXISOMAL"/>
    <property type="match status" value="1"/>
</dbReference>
<sequence>MCDPITEAAAAGLFGGSPFPTGVGYPSSILDHLDRHVTARGDAPYLTVVADGSTSLTYRELDRYSRRIAYWLHTECAVAGGTAVGLALVNDLDSVLALFGVLRAGTPALILNPADPASRLAEQTAALGVSLVLHGRGAPDVAIPDAVRLPDPARLPDPPDEHVFPEIRSADDALYFGTSGSTAASKLVAQTHANGAANARAVMLHHGLEPGDTFLGCLPIHHVNGVHFTLFGTLAAGAHAVLAARFDPFSYPALITEHRPRVASVVPSILDALTVSWRRPVLPPEFCYFVSAAAPLTAATARAVHKRLGSRVLQGYGLTETTNFSMTMPRGLSDSGYRRLMIDVAIPSVGVAVHGNEVAVLRSDGTRAEPGEIGEICMRGHNVMSRYANNSEATDEAFQGGWFHSQDLGYAVVDPELGRPVFFLTGRIKNIAKVRGETVSLEEMERVLRELPGVQDAACAALPDPLLGETVVAAVAAPGEVADAQLRAHVAGHFAAAVLPTRYVRVEKVPRTATGKVLRLDLRRLLASSD</sequence>
<dbReference type="GO" id="GO:0006631">
    <property type="term" value="P:fatty acid metabolic process"/>
    <property type="evidence" value="ECO:0007669"/>
    <property type="project" value="TreeGrafter"/>
</dbReference>
<evidence type="ECO:0000313" key="4">
    <source>
        <dbReference type="Proteomes" id="UP000263094"/>
    </source>
</evidence>
<dbReference type="InterPro" id="IPR025110">
    <property type="entry name" value="AMP-bd_C"/>
</dbReference>
<dbReference type="AlphaFoldDB" id="A0A372M6P9"/>
<organism evidence="3 4">
    <name type="scientific">Streptomyces triticagri</name>
    <dbReference type="NCBI Taxonomy" id="2293568"/>
    <lineage>
        <taxon>Bacteria</taxon>
        <taxon>Bacillati</taxon>
        <taxon>Actinomycetota</taxon>
        <taxon>Actinomycetes</taxon>
        <taxon>Kitasatosporales</taxon>
        <taxon>Streptomycetaceae</taxon>
        <taxon>Streptomyces</taxon>
    </lineage>
</organism>
<dbReference type="Gene3D" id="3.40.50.12780">
    <property type="entry name" value="N-terminal domain of ligase-like"/>
    <property type="match status" value="1"/>
</dbReference>
<dbReference type="PANTHER" id="PTHR43201">
    <property type="entry name" value="ACYL-COA SYNTHETASE"/>
    <property type="match status" value="1"/>
</dbReference>
<dbReference type="Proteomes" id="UP000263094">
    <property type="component" value="Unassembled WGS sequence"/>
</dbReference>
<dbReference type="InterPro" id="IPR042099">
    <property type="entry name" value="ANL_N_sf"/>
</dbReference>
<dbReference type="InterPro" id="IPR000873">
    <property type="entry name" value="AMP-dep_synth/lig_dom"/>
</dbReference>
<evidence type="ECO:0000259" key="1">
    <source>
        <dbReference type="Pfam" id="PF00501"/>
    </source>
</evidence>
<dbReference type="Gene3D" id="3.30.300.30">
    <property type="match status" value="1"/>
</dbReference>
<feature type="domain" description="AMP-dependent synthetase/ligase" evidence="1">
    <location>
        <begin position="34"/>
        <end position="387"/>
    </location>
</feature>
<dbReference type="GO" id="GO:0031956">
    <property type="term" value="F:medium-chain fatty acid-CoA ligase activity"/>
    <property type="evidence" value="ECO:0007669"/>
    <property type="project" value="TreeGrafter"/>
</dbReference>
<comment type="caution">
    <text evidence="3">The sequence shown here is derived from an EMBL/GenBank/DDBJ whole genome shotgun (WGS) entry which is preliminary data.</text>
</comment>
<accession>A0A372M6P9</accession>
<dbReference type="OrthoDB" id="3664166at2"/>
<keyword evidence="3" id="KW-0436">Ligase</keyword>
<name>A0A372M6P9_9ACTN</name>
<dbReference type="RefSeq" id="WP_128555800.1">
    <property type="nucleotide sequence ID" value="NZ_QUAK01000063.1"/>
</dbReference>
<dbReference type="EMBL" id="QUAK01000063">
    <property type="protein sequence ID" value="RFU86628.1"/>
    <property type="molecule type" value="Genomic_DNA"/>
</dbReference>
<evidence type="ECO:0000313" key="3">
    <source>
        <dbReference type="EMBL" id="RFU86628.1"/>
    </source>
</evidence>
<dbReference type="Pfam" id="PF13193">
    <property type="entry name" value="AMP-binding_C"/>
    <property type="match status" value="1"/>
</dbReference>
<protein>
    <submittedName>
        <fullName evidence="3">Long-chain fatty acid--CoA ligase</fullName>
    </submittedName>
</protein>
<feature type="domain" description="AMP-binding enzyme C-terminal" evidence="2">
    <location>
        <begin position="443"/>
        <end position="516"/>
    </location>
</feature>
<evidence type="ECO:0000259" key="2">
    <source>
        <dbReference type="Pfam" id="PF13193"/>
    </source>
</evidence>
<keyword evidence="4" id="KW-1185">Reference proteome</keyword>
<dbReference type="Pfam" id="PF00501">
    <property type="entry name" value="AMP-binding"/>
    <property type="match status" value="1"/>
</dbReference>
<gene>
    <name evidence="3" type="ORF">DY218_11195</name>
</gene>